<organism evidence="5 6">
    <name type="scientific">Athelia psychrophila</name>
    <dbReference type="NCBI Taxonomy" id="1759441"/>
    <lineage>
        <taxon>Eukaryota</taxon>
        <taxon>Fungi</taxon>
        <taxon>Dikarya</taxon>
        <taxon>Basidiomycota</taxon>
        <taxon>Agaricomycotina</taxon>
        <taxon>Agaricomycetes</taxon>
        <taxon>Agaricomycetidae</taxon>
        <taxon>Atheliales</taxon>
        <taxon>Atheliaceae</taxon>
        <taxon>Athelia</taxon>
    </lineage>
</organism>
<dbReference type="InterPro" id="IPR043129">
    <property type="entry name" value="ATPase_NBD"/>
</dbReference>
<dbReference type="GO" id="GO:0016887">
    <property type="term" value="F:ATP hydrolysis activity"/>
    <property type="evidence" value="ECO:0007669"/>
    <property type="project" value="InterPro"/>
</dbReference>
<dbReference type="Gene3D" id="3.30.30.30">
    <property type="match status" value="1"/>
</dbReference>
<dbReference type="PANTHER" id="PTHR45639:SF3">
    <property type="entry name" value="HYPOXIA UP-REGULATED PROTEIN 1"/>
    <property type="match status" value="1"/>
</dbReference>
<dbReference type="STRING" id="436010.A0A166IP74"/>
<dbReference type="Proteomes" id="UP000076532">
    <property type="component" value="Unassembled WGS sequence"/>
</dbReference>
<dbReference type="Gene3D" id="3.30.420.40">
    <property type="match status" value="2"/>
</dbReference>
<dbReference type="EMBL" id="KV417558">
    <property type="protein sequence ID" value="KZP20038.1"/>
    <property type="molecule type" value="Genomic_DNA"/>
</dbReference>
<evidence type="ECO:0000256" key="2">
    <source>
        <dbReference type="ARBA" id="ARBA00022840"/>
    </source>
</evidence>
<reference evidence="5 6" key="1">
    <citation type="journal article" date="2016" name="Mol. Biol. Evol.">
        <title>Comparative Genomics of Early-Diverging Mushroom-Forming Fungi Provides Insights into the Origins of Lignocellulose Decay Capabilities.</title>
        <authorList>
            <person name="Nagy L.G."/>
            <person name="Riley R."/>
            <person name="Tritt A."/>
            <person name="Adam C."/>
            <person name="Daum C."/>
            <person name="Floudas D."/>
            <person name="Sun H."/>
            <person name="Yadav J.S."/>
            <person name="Pangilinan J."/>
            <person name="Larsson K.H."/>
            <person name="Matsuura K."/>
            <person name="Barry K."/>
            <person name="Labutti K."/>
            <person name="Kuo R."/>
            <person name="Ohm R.A."/>
            <person name="Bhattacharya S.S."/>
            <person name="Shirouzu T."/>
            <person name="Yoshinaga Y."/>
            <person name="Martin F.M."/>
            <person name="Grigoriev I.V."/>
            <person name="Hibbett D.S."/>
        </authorList>
    </citation>
    <scope>NUCLEOTIDE SEQUENCE [LARGE SCALE GENOMIC DNA]</scope>
    <source>
        <strain evidence="5 6">CBS 109695</strain>
    </source>
</reference>
<dbReference type="GO" id="GO:0140662">
    <property type="term" value="F:ATP-dependent protein folding chaperone"/>
    <property type="evidence" value="ECO:0007669"/>
    <property type="project" value="InterPro"/>
</dbReference>
<dbReference type="AlphaFoldDB" id="A0A166IP74"/>
<dbReference type="GO" id="GO:0030968">
    <property type="term" value="P:endoplasmic reticulum unfolded protein response"/>
    <property type="evidence" value="ECO:0007669"/>
    <property type="project" value="TreeGrafter"/>
</dbReference>
<sequence length="593" mass="64630">MSLACGTALCSLCFLRGRIRLGARHRLWLRLDQGLADEARCAFRRITQQRLEAEDTVFCRLEEDRSLDLMHTTLSTLQAGRFPQDSFSSLQYLLGNPHDSEPVSYFAKISTAETVPNEDGRTMLKRSDGVEWNVHELLAMRFGYIKSLAEDLAGEKFERDHIVDALELGGLRILALINDGTAVAVNYAMTRAFPAPEYHIIYDTGASSITVAGVGYDREIGGTEMDRRLRDILVDEFNAKHKKDIRADRRGMAKLWKEAGRVKAVLSANTDAVATVESLAWDIDFKAKIKRAAFEAAHAFFHRLDNITSVILAGGASRTPLVQTAVRGAVGEDKIAMNVNADEEKTPAGSIRGQGGRARARGGADDDGYLLLAAREKRRLLDDVSGYVMPGKLTTLMGESSAGKATLLIVLAQRQSTGVVSGDRLVNGQALPEYFQAQTGYCQQIEIDTHVPTCTVREALLFPAKPRQPASVPLAEKAAYIETCLRMCGHEAYGDAMVGSLCIEFRKRTTSSFAAGVGVDPVESDINYTLYLCSGSDIVSTVLNQTNKFDIDPCSGIQGMGPVAQGFFAGLESIGLPSLFSISKNTRLTPLDG</sequence>
<dbReference type="Gene3D" id="3.90.640.10">
    <property type="entry name" value="Actin, Chain A, domain 4"/>
    <property type="match status" value="1"/>
</dbReference>
<evidence type="ECO:0000256" key="3">
    <source>
        <dbReference type="ARBA" id="ARBA00023186"/>
    </source>
</evidence>
<evidence type="ECO:0000256" key="1">
    <source>
        <dbReference type="ARBA" id="ARBA00022741"/>
    </source>
</evidence>
<dbReference type="Pfam" id="PF00005">
    <property type="entry name" value="ABC_tran"/>
    <property type="match status" value="1"/>
</dbReference>
<dbReference type="GO" id="GO:0034663">
    <property type="term" value="C:endoplasmic reticulum chaperone complex"/>
    <property type="evidence" value="ECO:0007669"/>
    <property type="project" value="TreeGrafter"/>
</dbReference>
<keyword evidence="3" id="KW-0143">Chaperone</keyword>
<evidence type="ECO:0000313" key="6">
    <source>
        <dbReference type="Proteomes" id="UP000076532"/>
    </source>
</evidence>
<dbReference type="Gene3D" id="3.40.50.300">
    <property type="entry name" value="P-loop containing nucleotide triphosphate hydrolases"/>
    <property type="match status" value="1"/>
</dbReference>
<accession>A0A166IP74</accession>
<gene>
    <name evidence="5" type="ORF">FIBSPDRAFT_1045119</name>
</gene>
<proteinExistence type="predicted"/>
<keyword evidence="1" id="KW-0547">Nucleotide-binding</keyword>
<dbReference type="FunFam" id="3.90.640.10:FF:000004">
    <property type="entry name" value="Heat shock 70 kDa protein 4"/>
    <property type="match status" value="1"/>
</dbReference>
<dbReference type="GO" id="GO:0005524">
    <property type="term" value="F:ATP binding"/>
    <property type="evidence" value="ECO:0007669"/>
    <property type="project" value="UniProtKB-KW"/>
</dbReference>
<dbReference type="InterPro" id="IPR013126">
    <property type="entry name" value="Hsp_70_fam"/>
</dbReference>
<feature type="domain" description="ABC transporter" evidence="4">
    <location>
        <begin position="381"/>
        <end position="486"/>
    </location>
</feature>
<dbReference type="SUPFAM" id="SSF52540">
    <property type="entry name" value="P-loop containing nucleoside triphosphate hydrolases"/>
    <property type="match status" value="1"/>
</dbReference>
<keyword evidence="2" id="KW-0067">ATP-binding</keyword>
<dbReference type="InterPro" id="IPR003439">
    <property type="entry name" value="ABC_transporter-like_ATP-bd"/>
</dbReference>
<name>A0A166IP74_9AGAM</name>
<dbReference type="InterPro" id="IPR027417">
    <property type="entry name" value="P-loop_NTPase"/>
</dbReference>
<protein>
    <recommendedName>
        <fullName evidence="4">ABC transporter domain-containing protein</fullName>
    </recommendedName>
</protein>
<evidence type="ECO:0000259" key="4">
    <source>
        <dbReference type="Pfam" id="PF00005"/>
    </source>
</evidence>
<dbReference type="OrthoDB" id="10262720at2759"/>
<evidence type="ECO:0000313" key="5">
    <source>
        <dbReference type="EMBL" id="KZP20038.1"/>
    </source>
</evidence>
<dbReference type="Pfam" id="PF00012">
    <property type="entry name" value="HSP70"/>
    <property type="match status" value="1"/>
</dbReference>
<dbReference type="SUPFAM" id="SSF53067">
    <property type="entry name" value="Actin-like ATPase domain"/>
    <property type="match status" value="2"/>
</dbReference>
<dbReference type="PANTHER" id="PTHR45639">
    <property type="entry name" value="HSC70CB, ISOFORM G-RELATED"/>
    <property type="match status" value="1"/>
</dbReference>
<keyword evidence="6" id="KW-1185">Reference proteome</keyword>